<dbReference type="PROSITE" id="PS50056">
    <property type="entry name" value="TYR_PHOSPHATASE_2"/>
    <property type="match status" value="1"/>
</dbReference>
<dbReference type="PANTHER" id="PTHR19134">
    <property type="entry name" value="RECEPTOR-TYPE TYROSINE-PROTEIN PHOSPHATASE"/>
    <property type="match status" value="1"/>
</dbReference>
<dbReference type="InterPro" id="IPR029021">
    <property type="entry name" value="Prot-tyrosine_phosphatase-like"/>
</dbReference>
<feature type="compositionally biased region" description="Low complexity" evidence="2">
    <location>
        <begin position="202"/>
        <end position="218"/>
    </location>
</feature>
<dbReference type="InterPro" id="IPR000242">
    <property type="entry name" value="PTP_cat"/>
</dbReference>
<feature type="region of interest" description="Disordered" evidence="2">
    <location>
        <begin position="323"/>
        <end position="362"/>
    </location>
</feature>
<dbReference type="PANTHER" id="PTHR19134:SF449">
    <property type="entry name" value="TYROSINE-PROTEIN PHOSPHATASE 1"/>
    <property type="match status" value="1"/>
</dbReference>
<sequence>MSAPSSASRNSAIAAARLPGFLRPTGSTTRASDFYHQYFRRLEKLEHDRLQHASHSNAEFNLSFAVKDQVRDLNRYSDILPYAHSQVSVGLDPPRTAGITPAAWANAVKAGTVPSSPLADSYINANFISAPASLLSEDRRRRGPKAERYWPLAGQSDRYEYNLADSKKLVVVVKNEDRVDSQDPVTYRRLVVNHWVMESVSQGQGQDQGQPQPQQPHGPGREVLLVHYQAWPDHGVPTQTTDLRNVLHEIRTWKAMQTQQALARSEQAVFGPTVVHCSAGCGRTGTFCVIDTVLSVLEHTQFPHLAAPFTPTATLPLSSLAVSPEGVSQGSRGDGGAAGDGGNHLHSTARGVSASGKSQNPSWYDFEGDRDIVYEALESFRQDRMLMVQTAAQYSFCYNVVYDFCHH</sequence>
<dbReference type="Pfam" id="PF00102">
    <property type="entry name" value="Y_phosphatase"/>
    <property type="match status" value="2"/>
</dbReference>
<dbReference type="AlphaFoldDB" id="A0A9P6KFZ6"/>
<dbReference type="InterPro" id="IPR003595">
    <property type="entry name" value="Tyr_Pase_cat"/>
</dbReference>
<dbReference type="Gene3D" id="3.90.190.10">
    <property type="entry name" value="Protein tyrosine phosphatase superfamily"/>
    <property type="match status" value="2"/>
</dbReference>
<comment type="similarity">
    <text evidence="1">Belongs to the protein-tyrosine phosphatase family. Non-receptor class subfamily.</text>
</comment>
<comment type="caution">
    <text evidence="5">The sequence shown here is derived from an EMBL/GenBank/DDBJ whole genome shotgun (WGS) entry which is preliminary data.</text>
</comment>
<proteinExistence type="inferred from homology"/>
<reference evidence="5" key="1">
    <citation type="journal article" date="2020" name="Fungal Divers.">
        <title>Resolving the Mortierellaceae phylogeny through synthesis of multi-gene phylogenetics and phylogenomics.</title>
        <authorList>
            <person name="Vandepol N."/>
            <person name="Liber J."/>
            <person name="Desiro A."/>
            <person name="Na H."/>
            <person name="Kennedy M."/>
            <person name="Barry K."/>
            <person name="Grigoriev I.V."/>
            <person name="Miller A.N."/>
            <person name="O'Donnell K."/>
            <person name="Stajich J.E."/>
            <person name="Bonito G."/>
        </authorList>
    </citation>
    <scope>NUCLEOTIDE SEQUENCE</scope>
    <source>
        <strain evidence="5">KOD1015</strain>
    </source>
</reference>
<evidence type="ECO:0000313" key="6">
    <source>
        <dbReference type="Proteomes" id="UP000780801"/>
    </source>
</evidence>
<feature type="compositionally biased region" description="Gly residues" evidence="2">
    <location>
        <begin position="332"/>
        <end position="342"/>
    </location>
</feature>
<protein>
    <submittedName>
        <fullName evidence="5">Tyrosine-protein phosphatase non-receptor type 6</fullName>
    </submittedName>
</protein>
<dbReference type="GO" id="GO:0004725">
    <property type="term" value="F:protein tyrosine phosphatase activity"/>
    <property type="evidence" value="ECO:0007669"/>
    <property type="project" value="InterPro"/>
</dbReference>
<feature type="region of interest" description="Disordered" evidence="2">
    <location>
        <begin position="200"/>
        <end position="220"/>
    </location>
</feature>
<dbReference type="SUPFAM" id="SSF52799">
    <property type="entry name" value="(Phosphotyrosine protein) phosphatases II"/>
    <property type="match status" value="1"/>
</dbReference>
<evidence type="ECO:0000259" key="4">
    <source>
        <dbReference type="PROSITE" id="PS50056"/>
    </source>
</evidence>
<organism evidence="5 6">
    <name type="scientific">Lunasporangiospora selenospora</name>
    <dbReference type="NCBI Taxonomy" id="979761"/>
    <lineage>
        <taxon>Eukaryota</taxon>
        <taxon>Fungi</taxon>
        <taxon>Fungi incertae sedis</taxon>
        <taxon>Mucoromycota</taxon>
        <taxon>Mortierellomycotina</taxon>
        <taxon>Mortierellomycetes</taxon>
        <taxon>Mortierellales</taxon>
        <taxon>Mortierellaceae</taxon>
        <taxon>Lunasporangiospora</taxon>
    </lineage>
</organism>
<evidence type="ECO:0000313" key="5">
    <source>
        <dbReference type="EMBL" id="KAF9584169.1"/>
    </source>
</evidence>
<dbReference type="SMART" id="SM00404">
    <property type="entry name" value="PTPc_motif"/>
    <property type="match status" value="1"/>
</dbReference>
<dbReference type="EMBL" id="JAABOA010000484">
    <property type="protein sequence ID" value="KAF9584169.1"/>
    <property type="molecule type" value="Genomic_DNA"/>
</dbReference>
<name>A0A9P6KFZ6_9FUNG</name>
<evidence type="ECO:0000259" key="3">
    <source>
        <dbReference type="PROSITE" id="PS50055"/>
    </source>
</evidence>
<accession>A0A9P6KFZ6</accession>
<dbReference type="InterPro" id="IPR000387">
    <property type="entry name" value="Tyr_Pase_dom"/>
</dbReference>
<dbReference type="PROSITE" id="PS50055">
    <property type="entry name" value="TYR_PHOSPHATASE_PTP"/>
    <property type="match status" value="1"/>
</dbReference>
<keyword evidence="6" id="KW-1185">Reference proteome</keyword>
<feature type="domain" description="Tyrosine specific protein phosphatases" evidence="4">
    <location>
        <begin position="244"/>
        <end position="293"/>
    </location>
</feature>
<gene>
    <name evidence="5" type="primary">PTPN6</name>
    <name evidence="5" type="ORF">BGW38_007355</name>
</gene>
<feature type="domain" description="Tyrosine-protein phosphatase" evidence="3">
    <location>
        <begin position="35"/>
        <end position="404"/>
    </location>
</feature>
<dbReference type="SMART" id="SM00194">
    <property type="entry name" value="PTPc"/>
    <property type="match status" value="1"/>
</dbReference>
<evidence type="ECO:0000256" key="1">
    <source>
        <dbReference type="ARBA" id="ARBA00009649"/>
    </source>
</evidence>
<dbReference type="InterPro" id="IPR016130">
    <property type="entry name" value="Tyr_Pase_AS"/>
</dbReference>
<dbReference type="PROSITE" id="PS00383">
    <property type="entry name" value="TYR_PHOSPHATASE_1"/>
    <property type="match status" value="1"/>
</dbReference>
<dbReference type="InterPro" id="IPR050348">
    <property type="entry name" value="Protein-Tyr_Phosphatase"/>
</dbReference>
<evidence type="ECO:0000256" key="2">
    <source>
        <dbReference type="SAM" id="MobiDB-lite"/>
    </source>
</evidence>
<dbReference type="OrthoDB" id="10253954at2759"/>
<dbReference type="Proteomes" id="UP000780801">
    <property type="component" value="Unassembled WGS sequence"/>
</dbReference>
<dbReference type="PRINTS" id="PR00700">
    <property type="entry name" value="PRTYPHPHTASE"/>
</dbReference>